<dbReference type="SUPFAM" id="SSF54211">
    <property type="entry name" value="Ribosomal protein S5 domain 2-like"/>
    <property type="match status" value="1"/>
</dbReference>
<feature type="non-terminal residue" evidence="8">
    <location>
        <position position="1"/>
    </location>
</feature>
<dbReference type="CDD" id="cd11367">
    <property type="entry name" value="RNase_PH_RRP42"/>
    <property type="match status" value="1"/>
</dbReference>
<organism evidence="8 9">
    <name type="scientific">Oryctes borbonicus</name>
    <dbReference type="NCBI Taxonomy" id="1629725"/>
    <lineage>
        <taxon>Eukaryota</taxon>
        <taxon>Metazoa</taxon>
        <taxon>Ecdysozoa</taxon>
        <taxon>Arthropoda</taxon>
        <taxon>Hexapoda</taxon>
        <taxon>Insecta</taxon>
        <taxon>Pterygota</taxon>
        <taxon>Neoptera</taxon>
        <taxon>Endopterygota</taxon>
        <taxon>Coleoptera</taxon>
        <taxon>Polyphaga</taxon>
        <taxon>Scarabaeiformia</taxon>
        <taxon>Scarabaeidae</taxon>
        <taxon>Dynastinae</taxon>
        <taxon>Oryctes</taxon>
    </lineage>
</organism>
<name>A0A0T6BHR7_9SCAR</name>
<reference evidence="8 9" key="1">
    <citation type="submission" date="2015-09" db="EMBL/GenBank/DDBJ databases">
        <title>Draft genome of the scarab beetle Oryctes borbonicus.</title>
        <authorList>
            <person name="Meyer J.M."/>
            <person name="Markov G.V."/>
            <person name="Baskaran P."/>
            <person name="Herrmann M."/>
            <person name="Sommer R.J."/>
            <person name="Roedelsperger C."/>
        </authorList>
    </citation>
    <scope>NUCLEOTIDE SEQUENCE [LARGE SCALE GENOMIC DNA]</scope>
    <source>
        <strain evidence="8">OB123</strain>
        <tissue evidence="8">Whole animal</tissue>
    </source>
</reference>
<evidence type="ECO:0000256" key="5">
    <source>
        <dbReference type="ARBA" id="ARBA00022835"/>
    </source>
</evidence>
<evidence type="ECO:0000256" key="6">
    <source>
        <dbReference type="ARBA" id="ARBA00042523"/>
    </source>
</evidence>
<feature type="non-terminal residue" evidence="8">
    <location>
        <position position="270"/>
    </location>
</feature>
<feature type="domain" description="Exoribonuclease phosphorolytic" evidence="7">
    <location>
        <begin position="89"/>
        <end position="223"/>
    </location>
</feature>
<dbReference type="InterPro" id="IPR027408">
    <property type="entry name" value="PNPase/RNase_PH_dom_sf"/>
</dbReference>
<dbReference type="GO" id="GO:0000467">
    <property type="term" value="P:exonucleolytic trimming to generate mature 3'-end of 5.8S rRNA from tricistronic rRNA transcript (SSU-rRNA, 5.8S rRNA, LSU-rRNA)"/>
    <property type="evidence" value="ECO:0007669"/>
    <property type="project" value="TreeGrafter"/>
</dbReference>
<keyword evidence="4" id="KW-0963">Cytoplasm</keyword>
<dbReference type="Gene3D" id="3.30.230.70">
    <property type="entry name" value="GHMP Kinase, N-terminal domain"/>
    <property type="match status" value="1"/>
</dbReference>
<proteinExistence type="inferred from homology"/>
<dbReference type="PANTHER" id="PTHR11097">
    <property type="entry name" value="EXOSOME COMPLEX EXONUCLEASE RIBOSOMAL RNA PROCESSING PROTEIN"/>
    <property type="match status" value="1"/>
</dbReference>
<gene>
    <name evidence="8" type="ORF">AMK59_2962</name>
</gene>
<comment type="subcellular location">
    <subcellularLocation>
        <location evidence="1">Cytoplasm</location>
    </subcellularLocation>
    <subcellularLocation>
        <location evidence="2">Nucleus</location>
        <location evidence="2">Nucleolus</location>
    </subcellularLocation>
</comment>
<dbReference type="InterPro" id="IPR001247">
    <property type="entry name" value="ExoRNase_PH_dom1"/>
</dbReference>
<dbReference type="PANTHER" id="PTHR11097:SF8">
    <property type="entry name" value="EXOSOME COMPLEX COMPONENT RRP42"/>
    <property type="match status" value="1"/>
</dbReference>
<keyword evidence="5" id="KW-0271">Exosome</keyword>
<dbReference type="EMBL" id="LJIG01000060">
    <property type="protein sequence ID" value="KRT86880.1"/>
    <property type="molecule type" value="Genomic_DNA"/>
</dbReference>
<dbReference type="OrthoDB" id="272245at2759"/>
<dbReference type="Pfam" id="PF01138">
    <property type="entry name" value="RNase_PH"/>
    <property type="match status" value="1"/>
</dbReference>
<dbReference type="GO" id="GO:0000177">
    <property type="term" value="C:cytoplasmic exosome (RNase complex)"/>
    <property type="evidence" value="ECO:0007669"/>
    <property type="project" value="TreeGrafter"/>
</dbReference>
<dbReference type="GO" id="GO:0034476">
    <property type="term" value="P:U5 snRNA 3'-end processing"/>
    <property type="evidence" value="ECO:0007669"/>
    <property type="project" value="TreeGrafter"/>
</dbReference>
<evidence type="ECO:0000259" key="7">
    <source>
        <dbReference type="Pfam" id="PF01138"/>
    </source>
</evidence>
<dbReference type="GO" id="GO:0071038">
    <property type="term" value="P:TRAMP-dependent tRNA surveillance pathway"/>
    <property type="evidence" value="ECO:0007669"/>
    <property type="project" value="TreeGrafter"/>
</dbReference>
<keyword evidence="9" id="KW-1185">Reference proteome</keyword>
<comment type="caution">
    <text evidence="8">The sequence shown here is derived from an EMBL/GenBank/DDBJ whole genome shotgun (WGS) entry which is preliminary data.</text>
</comment>
<dbReference type="Proteomes" id="UP000051574">
    <property type="component" value="Unassembled WGS sequence"/>
</dbReference>
<dbReference type="GO" id="GO:0000176">
    <property type="term" value="C:nuclear exosome (RNase complex)"/>
    <property type="evidence" value="ECO:0007669"/>
    <property type="project" value="TreeGrafter"/>
</dbReference>
<evidence type="ECO:0000256" key="2">
    <source>
        <dbReference type="ARBA" id="ARBA00004604"/>
    </source>
</evidence>
<evidence type="ECO:0000313" key="9">
    <source>
        <dbReference type="Proteomes" id="UP000051574"/>
    </source>
</evidence>
<comment type="similarity">
    <text evidence="3">Belongs to the RNase PH family.</text>
</comment>
<dbReference type="InterPro" id="IPR020568">
    <property type="entry name" value="Ribosomal_Su5_D2-typ_SF"/>
</dbReference>
<dbReference type="GO" id="GO:0005730">
    <property type="term" value="C:nucleolus"/>
    <property type="evidence" value="ECO:0007669"/>
    <property type="project" value="UniProtKB-SubCell"/>
</dbReference>
<evidence type="ECO:0000256" key="1">
    <source>
        <dbReference type="ARBA" id="ARBA00004496"/>
    </source>
</evidence>
<dbReference type="AlphaFoldDB" id="A0A0T6BHR7"/>
<dbReference type="GO" id="GO:0034475">
    <property type="term" value="P:U4 snRNA 3'-end processing"/>
    <property type="evidence" value="ECO:0007669"/>
    <property type="project" value="TreeGrafter"/>
</dbReference>
<accession>A0A0T6BHR7</accession>
<evidence type="ECO:0000256" key="4">
    <source>
        <dbReference type="ARBA" id="ARBA00022490"/>
    </source>
</evidence>
<dbReference type="GO" id="GO:0071028">
    <property type="term" value="P:nuclear mRNA surveillance"/>
    <property type="evidence" value="ECO:0007669"/>
    <property type="project" value="TreeGrafter"/>
</dbReference>
<evidence type="ECO:0000313" key="8">
    <source>
        <dbReference type="EMBL" id="KRT86880.1"/>
    </source>
</evidence>
<dbReference type="GO" id="GO:0071035">
    <property type="term" value="P:nuclear polyadenylation-dependent rRNA catabolic process"/>
    <property type="evidence" value="ECO:0007669"/>
    <property type="project" value="TreeGrafter"/>
</dbReference>
<sequence>LSLYIKKKTSKTAKIQKKYDIDASHSKLFENDLNNYEGNHGNERTCHLSHILGYVLLFKKMTLSEAEKTFILHGVQENFRIDGRNRDDYRPMELETDVISHAFGSARLRLANTDVVVTVKVEIDVPYPDRPIEGKIEFFIDCSANATPDFEGRGGEDLATEISNTLTAAYSSNNVFDYAKLCILKGRKCWKLFVDILILECGGNLYDAISIAVKAALWNTRIPLVKSVTIDGNNVDMNISDNLNDCIKLDVSTAPLMVTLCKIGDNCVVD</sequence>
<dbReference type="GO" id="GO:0035925">
    <property type="term" value="F:mRNA 3'-UTR AU-rich region binding"/>
    <property type="evidence" value="ECO:0007669"/>
    <property type="project" value="TreeGrafter"/>
</dbReference>
<protein>
    <recommendedName>
        <fullName evidence="6">Ribosomal RNA-processing protein 42</fullName>
    </recommendedName>
</protein>
<dbReference type="GO" id="GO:0016075">
    <property type="term" value="P:rRNA catabolic process"/>
    <property type="evidence" value="ECO:0007669"/>
    <property type="project" value="TreeGrafter"/>
</dbReference>
<dbReference type="GO" id="GO:0034473">
    <property type="term" value="P:U1 snRNA 3'-end processing"/>
    <property type="evidence" value="ECO:0007669"/>
    <property type="project" value="TreeGrafter"/>
</dbReference>
<dbReference type="InterPro" id="IPR050590">
    <property type="entry name" value="Exosome_comp_Rrp42_subfam"/>
</dbReference>
<evidence type="ECO:0000256" key="3">
    <source>
        <dbReference type="ARBA" id="ARBA00006678"/>
    </source>
</evidence>